<dbReference type="KEGG" id="hsk:H4317_11210"/>
<proteinExistence type="predicted"/>
<name>A0A7G7W316_9BACT</name>
<evidence type="ECO:0000313" key="2">
    <source>
        <dbReference type="Proteomes" id="UP000515489"/>
    </source>
</evidence>
<dbReference type="RefSeq" id="WP_185886690.1">
    <property type="nucleotide sequence ID" value="NZ_CP060202.1"/>
</dbReference>
<evidence type="ECO:0000313" key="1">
    <source>
        <dbReference type="EMBL" id="QNH60759.1"/>
    </source>
</evidence>
<keyword evidence="2" id="KW-1185">Reference proteome</keyword>
<protein>
    <submittedName>
        <fullName evidence="1">Uncharacterized protein</fullName>
    </submittedName>
</protein>
<dbReference type="AlphaFoldDB" id="A0A7G7W316"/>
<organism evidence="1 2">
    <name type="scientific">Hymenobacter sediminicola</name>
    <dbReference type="NCBI Taxonomy" id="2761579"/>
    <lineage>
        <taxon>Bacteria</taxon>
        <taxon>Pseudomonadati</taxon>
        <taxon>Bacteroidota</taxon>
        <taxon>Cytophagia</taxon>
        <taxon>Cytophagales</taxon>
        <taxon>Hymenobacteraceae</taxon>
        <taxon>Hymenobacter</taxon>
    </lineage>
</organism>
<reference evidence="1 2" key="1">
    <citation type="submission" date="2020-08" db="EMBL/GenBank/DDBJ databases">
        <title>Hymenobacter sp. S2-20-2 genome sequencing.</title>
        <authorList>
            <person name="Jin L."/>
        </authorList>
    </citation>
    <scope>NUCLEOTIDE SEQUENCE [LARGE SCALE GENOMIC DNA]</scope>
    <source>
        <strain evidence="1 2">S2-20-2</strain>
    </source>
</reference>
<accession>A0A7G7W316</accession>
<dbReference type="EMBL" id="CP060202">
    <property type="protein sequence ID" value="QNH60759.1"/>
    <property type="molecule type" value="Genomic_DNA"/>
</dbReference>
<gene>
    <name evidence="1" type="ORF">H4317_11210</name>
</gene>
<sequence>MPYYFVISDALFAKLDGRTGPFSQFACRLTTDGRRACAVGTVSEYPESFAGHRPLVVELEPADFAPLAVPEGLPGYTAST</sequence>
<dbReference type="Proteomes" id="UP000515489">
    <property type="component" value="Chromosome"/>
</dbReference>